<evidence type="ECO:0000313" key="1">
    <source>
        <dbReference type="EMBL" id="KAG7374484.1"/>
    </source>
</evidence>
<protein>
    <submittedName>
        <fullName evidence="1">Uncharacterized protein</fullName>
    </submittedName>
</protein>
<dbReference type="EMBL" id="JAGRRH010000001">
    <property type="protein sequence ID" value="KAG7374484.1"/>
    <property type="molecule type" value="Genomic_DNA"/>
</dbReference>
<gene>
    <name evidence="1" type="ORF">IV203_013579</name>
</gene>
<keyword evidence="2" id="KW-1185">Reference proteome</keyword>
<proteinExistence type="predicted"/>
<accession>A0A9K3M5V7</accession>
<name>A0A9K3M5V7_9STRA</name>
<reference evidence="1" key="1">
    <citation type="journal article" date="2021" name="Sci. Rep.">
        <title>Diploid genomic architecture of Nitzschia inconspicua, an elite biomass production diatom.</title>
        <authorList>
            <person name="Oliver A."/>
            <person name="Podell S."/>
            <person name="Pinowska A."/>
            <person name="Traller J.C."/>
            <person name="Smith S.R."/>
            <person name="McClure R."/>
            <person name="Beliaev A."/>
            <person name="Bohutskyi P."/>
            <person name="Hill E.A."/>
            <person name="Rabines A."/>
            <person name="Zheng H."/>
            <person name="Allen L.Z."/>
            <person name="Kuo A."/>
            <person name="Grigoriev I.V."/>
            <person name="Allen A.E."/>
            <person name="Hazlebeck D."/>
            <person name="Allen E.E."/>
        </authorList>
    </citation>
    <scope>NUCLEOTIDE SEQUENCE</scope>
    <source>
        <strain evidence="1">Hildebrandi</strain>
    </source>
</reference>
<comment type="caution">
    <text evidence="1">The sequence shown here is derived from an EMBL/GenBank/DDBJ whole genome shotgun (WGS) entry which is preliminary data.</text>
</comment>
<sequence>MSSRTSADRKSRTSELSLNLDDLEDFCHHRPSAHRRGSGEHNMSNGQLSLSSWTHEPEATTGNLMAGVSSSLGGFLQYPSLDGVLEDNDEEFPNNAIIRTNENFGHDKSRLRHYSDDDSPVLGRPQWDRTTLSSLAQSRSWDGKHCGSLPEINLGRDDNQPCKRVHFEAPARLEEIRQFEKPDFEDYNNLYYMAHEIQKMMDDFREESALDRHIVR</sequence>
<dbReference type="AlphaFoldDB" id="A0A9K3M5V7"/>
<reference evidence="1" key="2">
    <citation type="submission" date="2021-04" db="EMBL/GenBank/DDBJ databases">
        <authorList>
            <person name="Podell S."/>
        </authorList>
    </citation>
    <scope>NUCLEOTIDE SEQUENCE</scope>
    <source>
        <strain evidence="1">Hildebrandi</strain>
    </source>
</reference>
<dbReference type="Proteomes" id="UP000693970">
    <property type="component" value="Unassembled WGS sequence"/>
</dbReference>
<evidence type="ECO:0000313" key="2">
    <source>
        <dbReference type="Proteomes" id="UP000693970"/>
    </source>
</evidence>
<organism evidence="1 2">
    <name type="scientific">Nitzschia inconspicua</name>
    <dbReference type="NCBI Taxonomy" id="303405"/>
    <lineage>
        <taxon>Eukaryota</taxon>
        <taxon>Sar</taxon>
        <taxon>Stramenopiles</taxon>
        <taxon>Ochrophyta</taxon>
        <taxon>Bacillariophyta</taxon>
        <taxon>Bacillariophyceae</taxon>
        <taxon>Bacillariophycidae</taxon>
        <taxon>Bacillariales</taxon>
        <taxon>Bacillariaceae</taxon>
        <taxon>Nitzschia</taxon>
    </lineage>
</organism>